<dbReference type="InterPro" id="IPR006121">
    <property type="entry name" value="HMA_dom"/>
</dbReference>
<evidence type="ECO:0000313" key="2">
    <source>
        <dbReference type="EMBL" id="QQK80049.1"/>
    </source>
</evidence>
<feature type="domain" description="HMA" evidence="1">
    <location>
        <begin position="1"/>
        <end position="42"/>
    </location>
</feature>
<sequence>MSCGHCANSIEGSVGKMNGVKTVKVDVNNINEGIEEQGYDVA</sequence>
<dbReference type="InterPro" id="IPR036163">
    <property type="entry name" value="HMA_dom_sf"/>
</dbReference>
<gene>
    <name evidence="2" type="ORF">HUG20_09210</name>
</gene>
<dbReference type="Proteomes" id="UP000595349">
    <property type="component" value="Chromosome"/>
</dbReference>
<protein>
    <submittedName>
        <fullName evidence="2">Cation transporter</fullName>
    </submittedName>
</protein>
<accession>A0A7T6ZAR5</accession>
<reference evidence="2 3" key="1">
    <citation type="submission" date="2020-06" db="EMBL/GenBank/DDBJ databases">
        <title>Genomic analysis of Salicibibacter sp. NKC21-4.</title>
        <authorList>
            <person name="Oh Y.J."/>
        </authorList>
    </citation>
    <scope>NUCLEOTIDE SEQUENCE [LARGE SCALE GENOMIC DNA]</scope>
    <source>
        <strain evidence="2 3">NKC21-4</strain>
    </source>
</reference>
<dbReference type="PROSITE" id="PS50846">
    <property type="entry name" value="HMA_2"/>
    <property type="match status" value="1"/>
</dbReference>
<evidence type="ECO:0000259" key="1">
    <source>
        <dbReference type="PROSITE" id="PS50846"/>
    </source>
</evidence>
<dbReference type="SUPFAM" id="SSF55008">
    <property type="entry name" value="HMA, heavy metal-associated domain"/>
    <property type="match status" value="1"/>
</dbReference>
<proteinExistence type="predicted"/>
<dbReference type="KEGG" id="scib:HUG20_09210"/>
<dbReference type="EMBL" id="CP054706">
    <property type="protein sequence ID" value="QQK80049.1"/>
    <property type="molecule type" value="Genomic_DNA"/>
</dbReference>
<dbReference type="AlphaFoldDB" id="A0A7T6ZAR5"/>
<dbReference type="Gene3D" id="3.30.70.100">
    <property type="match status" value="1"/>
</dbReference>
<evidence type="ECO:0000313" key="3">
    <source>
        <dbReference type="Proteomes" id="UP000595349"/>
    </source>
</evidence>
<name>A0A7T6ZAR5_9BACI</name>
<keyword evidence="3" id="KW-1185">Reference proteome</keyword>
<dbReference type="CDD" id="cd00371">
    <property type="entry name" value="HMA"/>
    <property type="match status" value="1"/>
</dbReference>
<dbReference type="GO" id="GO:0046872">
    <property type="term" value="F:metal ion binding"/>
    <property type="evidence" value="ECO:0007669"/>
    <property type="project" value="InterPro"/>
</dbReference>
<dbReference type="Pfam" id="PF00403">
    <property type="entry name" value="HMA"/>
    <property type="match status" value="1"/>
</dbReference>
<organism evidence="2 3">
    <name type="scientific">Salicibibacter cibi</name>
    <dbReference type="NCBI Taxonomy" id="2743001"/>
    <lineage>
        <taxon>Bacteria</taxon>
        <taxon>Bacillati</taxon>
        <taxon>Bacillota</taxon>
        <taxon>Bacilli</taxon>
        <taxon>Bacillales</taxon>
        <taxon>Bacillaceae</taxon>
        <taxon>Salicibibacter</taxon>
    </lineage>
</organism>
<dbReference type="RefSeq" id="WP_200090223.1">
    <property type="nucleotide sequence ID" value="NZ_CP054706.1"/>
</dbReference>